<reference evidence="1" key="2">
    <citation type="submission" date="2012-06" db="EMBL/GenBank/DDBJ databases">
        <authorList>
            <person name="Yu Y."/>
            <person name="Currie J."/>
            <person name="Lomeli R."/>
            <person name="Angelova A."/>
            <person name="Collura K."/>
            <person name="Wissotski M."/>
            <person name="Campos D."/>
            <person name="Kudrna D."/>
            <person name="Golser W."/>
            <person name="Ashely E."/>
            <person name="Descour A."/>
            <person name="Fernandes J."/>
            <person name="Soderlund C."/>
            <person name="Walbot V."/>
        </authorList>
    </citation>
    <scope>NUCLEOTIDE SEQUENCE</scope>
    <source>
        <strain evidence="1">B73</strain>
    </source>
</reference>
<evidence type="ECO:0000313" key="1">
    <source>
        <dbReference type="EMBL" id="ACN26806.1"/>
    </source>
</evidence>
<proteinExistence type="evidence at transcript level"/>
<accession>C0HIF3</accession>
<reference evidence="1" key="1">
    <citation type="journal article" date="2009" name="PLoS Genet.">
        <title>Sequencing, mapping, and analysis of 27,455 maize full-length cDNAs.</title>
        <authorList>
            <person name="Soderlund C."/>
            <person name="Descour A."/>
            <person name="Kudrna D."/>
            <person name="Bomhoff M."/>
            <person name="Boyd L."/>
            <person name="Currie J."/>
            <person name="Angelova A."/>
            <person name="Collura K."/>
            <person name="Wissotski M."/>
            <person name="Ashley E."/>
            <person name="Morrow D."/>
            <person name="Fernandes J."/>
            <person name="Walbot V."/>
            <person name="Yu Y."/>
        </authorList>
    </citation>
    <scope>NUCLEOTIDE SEQUENCE</scope>
    <source>
        <strain evidence="1">B73</strain>
    </source>
</reference>
<dbReference type="EMBL" id="BT062109">
    <property type="protein sequence ID" value="ACN26806.1"/>
    <property type="molecule type" value="mRNA"/>
</dbReference>
<name>C0HIF3_MAIZE</name>
<protein>
    <submittedName>
        <fullName evidence="1">Uncharacterized protein</fullName>
    </submittedName>
</protein>
<dbReference type="AlphaFoldDB" id="C0HIF3"/>
<organism evidence="1">
    <name type="scientific">Zea mays</name>
    <name type="common">Maize</name>
    <dbReference type="NCBI Taxonomy" id="4577"/>
    <lineage>
        <taxon>Eukaryota</taxon>
        <taxon>Viridiplantae</taxon>
        <taxon>Streptophyta</taxon>
        <taxon>Embryophyta</taxon>
        <taxon>Tracheophyta</taxon>
        <taxon>Spermatophyta</taxon>
        <taxon>Magnoliopsida</taxon>
        <taxon>Liliopsida</taxon>
        <taxon>Poales</taxon>
        <taxon>Poaceae</taxon>
        <taxon>PACMAD clade</taxon>
        <taxon>Panicoideae</taxon>
        <taxon>Andropogonodae</taxon>
        <taxon>Andropogoneae</taxon>
        <taxon>Tripsacinae</taxon>
        <taxon>Zea</taxon>
    </lineage>
</organism>
<sequence>MQHQNHLKAAISSLKRVMKPSTLVVTRSALSLTLTHIFPVSASCAPTTRM</sequence>